<name>A0A0F9HS82_9ZZZZ</name>
<evidence type="ECO:0000313" key="1">
    <source>
        <dbReference type="EMBL" id="KKM18256.1"/>
    </source>
</evidence>
<proteinExistence type="predicted"/>
<comment type="caution">
    <text evidence="1">The sequence shown here is derived from an EMBL/GenBank/DDBJ whole genome shotgun (WGS) entry which is preliminary data.</text>
</comment>
<sequence>MKNRKAKSLIKELVKRRDEVIERAKLIANKKIPENLITLQLADVIEWIIKPHIKEDYSEYIEASDVEVRGFQKLLQKVTDREDLYGKDK</sequence>
<dbReference type="AlphaFoldDB" id="A0A0F9HS82"/>
<organism evidence="1">
    <name type="scientific">marine sediment metagenome</name>
    <dbReference type="NCBI Taxonomy" id="412755"/>
    <lineage>
        <taxon>unclassified sequences</taxon>
        <taxon>metagenomes</taxon>
        <taxon>ecological metagenomes</taxon>
    </lineage>
</organism>
<gene>
    <name evidence="1" type="ORF">LCGC14_1667470</name>
</gene>
<reference evidence="1" key="1">
    <citation type="journal article" date="2015" name="Nature">
        <title>Complex archaea that bridge the gap between prokaryotes and eukaryotes.</title>
        <authorList>
            <person name="Spang A."/>
            <person name="Saw J.H."/>
            <person name="Jorgensen S.L."/>
            <person name="Zaremba-Niedzwiedzka K."/>
            <person name="Martijn J."/>
            <person name="Lind A.E."/>
            <person name="van Eijk R."/>
            <person name="Schleper C."/>
            <person name="Guy L."/>
            <person name="Ettema T.J."/>
        </authorList>
    </citation>
    <scope>NUCLEOTIDE SEQUENCE</scope>
</reference>
<protein>
    <submittedName>
        <fullName evidence="1">Uncharacterized protein</fullName>
    </submittedName>
</protein>
<dbReference type="EMBL" id="LAZR01014260">
    <property type="protein sequence ID" value="KKM18256.1"/>
    <property type="molecule type" value="Genomic_DNA"/>
</dbReference>
<accession>A0A0F9HS82</accession>